<accession>A0A3N2CRJ5</accession>
<keyword evidence="1" id="KW-0732">Signal</keyword>
<proteinExistence type="predicted"/>
<comment type="caution">
    <text evidence="2">The sequence shown here is derived from an EMBL/GenBank/DDBJ whole genome shotgun (WGS) entry which is preliminary data.</text>
</comment>
<feature type="signal peptide" evidence="1">
    <location>
        <begin position="1"/>
        <end position="27"/>
    </location>
</feature>
<dbReference type="AlphaFoldDB" id="A0A3N2CRJ5"/>
<protein>
    <submittedName>
        <fullName evidence="2">Uncharacterized protein</fullName>
    </submittedName>
</protein>
<dbReference type="RefSeq" id="WP_123389336.1">
    <property type="nucleotide sequence ID" value="NZ_RKHO01000001.1"/>
</dbReference>
<organism evidence="2 3">
    <name type="scientific">Nocardioides aurantiacus</name>
    <dbReference type="NCBI Taxonomy" id="86796"/>
    <lineage>
        <taxon>Bacteria</taxon>
        <taxon>Bacillati</taxon>
        <taxon>Actinomycetota</taxon>
        <taxon>Actinomycetes</taxon>
        <taxon>Propionibacteriales</taxon>
        <taxon>Nocardioidaceae</taxon>
        <taxon>Nocardioides</taxon>
    </lineage>
</organism>
<gene>
    <name evidence="2" type="ORF">EDD33_0975</name>
</gene>
<dbReference type="Proteomes" id="UP000281738">
    <property type="component" value="Unassembled WGS sequence"/>
</dbReference>
<name>A0A3N2CRJ5_9ACTN</name>
<evidence type="ECO:0000313" key="3">
    <source>
        <dbReference type="Proteomes" id="UP000281738"/>
    </source>
</evidence>
<feature type="chain" id="PRO_5017997335" evidence="1">
    <location>
        <begin position="28"/>
        <end position="232"/>
    </location>
</feature>
<evidence type="ECO:0000313" key="2">
    <source>
        <dbReference type="EMBL" id="ROR90140.1"/>
    </source>
</evidence>
<dbReference type="EMBL" id="RKHO01000001">
    <property type="protein sequence ID" value="ROR90140.1"/>
    <property type="molecule type" value="Genomic_DNA"/>
</dbReference>
<reference evidence="2 3" key="1">
    <citation type="submission" date="2018-11" db="EMBL/GenBank/DDBJ databases">
        <title>Sequencing the genomes of 1000 actinobacteria strains.</title>
        <authorList>
            <person name="Klenk H.-P."/>
        </authorList>
    </citation>
    <scope>NUCLEOTIDE SEQUENCE [LARGE SCALE GENOMIC DNA]</scope>
    <source>
        <strain evidence="2 3">DSM 12652</strain>
    </source>
</reference>
<evidence type="ECO:0000256" key="1">
    <source>
        <dbReference type="SAM" id="SignalP"/>
    </source>
</evidence>
<keyword evidence="3" id="KW-1185">Reference proteome</keyword>
<sequence>MRRSIALCLATALTLGLTLLGAAPAGARSVGVADPSGDVMRSVLTLTVDEGCDFEADECEPEVDGDPFDPEFRRDTTRVGDLVATTFAHHRSSISITSQYLDIRRPRAGQELTWVALTRGANGQRRQVAVAATARRPGGVASIERMSDERAICRGNITRRIDYRANTVRVSFPRWCAGSPRRIKLSGASFRLAFRETDTSLRVEQSYDNPFRDGGRLSSDADLGWTPWLRRG</sequence>